<dbReference type="PANTHER" id="PTHR37946:SF1">
    <property type="entry name" value="SLL1969 PROTEIN"/>
    <property type="match status" value="1"/>
</dbReference>
<dbReference type="Gene3D" id="3.40.50.1820">
    <property type="entry name" value="alpha/beta hydrolase"/>
    <property type="match status" value="1"/>
</dbReference>
<dbReference type="InterPro" id="IPR000073">
    <property type="entry name" value="AB_hydrolase_1"/>
</dbReference>
<feature type="signal peptide" evidence="1">
    <location>
        <begin position="1"/>
        <end position="18"/>
    </location>
</feature>
<proteinExistence type="predicted"/>
<keyword evidence="1" id="KW-0732">Signal</keyword>
<name>A0A318TX06_9RHOB</name>
<feature type="chain" id="PRO_5016237527" evidence="1">
    <location>
        <begin position="19"/>
        <end position="241"/>
    </location>
</feature>
<evidence type="ECO:0000256" key="1">
    <source>
        <dbReference type="SAM" id="SignalP"/>
    </source>
</evidence>
<reference evidence="3 4" key="1">
    <citation type="submission" date="2018-06" db="EMBL/GenBank/DDBJ databases">
        <title>Genomic Encyclopedia of Type Strains, Phase III (KMG-III): the genomes of soil and plant-associated and newly described type strains.</title>
        <authorList>
            <person name="Whitman W."/>
        </authorList>
    </citation>
    <scope>NUCLEOTIDE SEQUENCE [LARGE SCALE GENOMIC DNA]</scope>
    <source>
        <strain evidence="3 4">JA737</strain>
    </source>
</reference>
<dbReference type="GO" id="GO:0016787">
    <property type="term" value="F:hydrolase activity"/>
    <property type="evidence" value="ECO:0007669"/>
    <property type="project" value="UniProtKB-KW"/>
</dbReference>
<keyword evidence="4" id="KW-1185">Reference proteome</keyword>
<evidence type="ECO:0000313" key="4">
    <source>
        <dbReference type="Proteomes" id="UP000247727"/>
    </source>
</evidence>
<dbReference type="Proteomes" id="UP000247727">
    <property type="component" value="Unassembled WGS sequence"/>
</dbReference>
<sequence>MLIRAFLVLCLSAVPAAADCVLLLHGLARSPRSLFVLEQVLEARGKRVVNLGYPSTEETVEALAGRIEAGLAACGPGPVDVVTHSMGGILLQVWAERGANAKRIHRAVMLAPPNGGSEIVDTFRDQAWFGWMNGPAGLALGTGASDAPARLPKPKFDFAVIAGSDSLNPITSWLIPGPDDGKVSVASAKQAGMADFLVLPVTHTWMMDDPRVIVEVLAFLDRGQFEPVPGWGAALKRLAAP</sequence>
<gene>
    <name evidence="3" type="ORF">C8J30_110105</name>
</gene>
<dbReference type="InterPro" id="IPR029058">
    <property type="entry name" value="AB_hydrolase_fold"/>
</dbReference>
<protein>
    <submittedName>
        <fullName evidence="3">Alpha/beta hydrolase family protein</fullName>
    </submittedName>
</protein>
<evidence type="ECO:0000259" key="2">
    <source>
        <dbReference type="Pfam" id="PF12697"/>
    </source>
</evidence>
<evidence type="ECO:0000313" key="3">
    <source>
        <dbReference type="EMBL" id="PYF09232.1"/>
    </source>
</evidence>
<dbReference type="RefSeq" id="WP_110806306.1">
    <property type="nucleotide sequence ID" value="NZ_QJTK01000010.1"/>
</dbReference>
<comment type="caution">
    <text evidence="3">The sequence shown here is derived from an EMBL/GenBank/DDBJ whole genome shotgun (WGS) entry which is preliminary data.</text>
</comment>
<dbReference type="EMBL" id="QJTK01000010">
    <property type="protein sequence ID" value="PYF09232.1"/>
    <property type="molecule type" value="Genomic_DNA"/>
</dbReference>
<feature type="domain" description="AB hydrolase-1" evidence="2">
    <location>
        <begin position="21"/>
        <end position="215"/>
    </location>
</feature>
<keyword evidence="3" id="KW-0378">Hydrolase</keyword>
<dbReference type="PANTHER" id="PTHR37946">
    <property type="entry name" value="SLL1969 PROTEIN"/>
    <property type="match status" value="1"/>
</dbReference>
<dbReference type="Pfam" id="PF12697">
    <property type="entry name" value="Abhydrolase_6"/>
    <property type="match status" value="1"/>
</dbReference>
<dbReference type="AlphaFoldDB" id="A0A318TX06"/>
<dbReference type="SUPFAM" id="SSF53474">
    <property type="entry name" value="alpha/beta-Hydrolases"/>
    <property type="match status" value="1"/>
</dbReference>
<accession>A0A318TX06</accession>
<organism evidence="3 4">
    <name type="scientific">Rhodobacter viridis</name>
    <dbReference type="NCBI Taxonomy" id="1054202"/>
    <lineage>
        <taxon>Bacteria</taxon>
        <taxon>Pseudomonadati</taxon>
        <taxon>Pseudomonadota</taxon>
        <taxon>Alphaproteobacteria</taxon>
        <taxon>Rhodobacterales</taxon>
        <taxon>Rhodobacter group</taxon>
        <taxon>Rhodobacter</taxon>
    </lineage>
</organism>
<dbReference type="OrthoDB" id="556502at2"/>